<name>A0A0F9GU89_9ZZZZ</name>
<sequence>MAELNVTLPLWWVLGIIALGVGGSYTFTWLVFNEWRKGNAKLWEAITEIKDNEIKHIEGRLDALEKDN</sequence>
<keyword evidence="1" id="KW-1133">Transmembrane helix</keyword>
<comment type="caution">
    <text evidence="2">The sequence shown here is derived from an EMBL/GenBank/DDBJ whole genome shotgun (WGS) entry which is preliminary data.</text>
</comment>
<evidence type="ECO:0000256" key="1">
    <source>
        <dbReference type="SAM" id="Phobius"/>
    </source>
</evidence>
<dbReference type="EMBL" id="LAZR01027119">
    <property type="protein sequence ID" value="KKL66702.1"/>
    <property type="molecule type" value="Genomic_DNA"/>
</dbReference>
<keyword evidence="1" id="KW-0812">Transmembrane</keyword>
<accession>A0A0F9GU89</accession>
<keyword evidence="1" id="KW-0472">Membrane</keyword>
<protein>
    <submittedName>
        <fullName evidence="2">Uncharacterized protein</fullName>
    </submittedName>
</protein>
<feature type="transmembrane region" description="Helical" evidence="1">
    <location>
        <begin position="12"/>
        <end position="32"/>
    </location>
</feature>
<evidence type="ECO:0000313" key="2">
    <source>
        <dbReference type="EMBL" id="KKL66702.1"/>
    </source>
</evidence>
<dbReference type="AlphaFoldDB" id="A0A0F9GU89"/>
<proteinExistence type="predicted"/>
<gene>
    <name evidence="2" type="ORF">LCGC14_2142360</name>
</gene>
<reference evidence="2" key="1">
    <citation type="journal article" date="2015" name="Nature">
        <title>Complex archaea that bridge the gap between prokaryotes and eukaryotes.</title>
        <authorList>
            <person name="Spang A."/>
            <person name="Saw J.H."/>
            <person name="Jorgensen S.L."/>
            <person name="Zaremba-Niedzwiedzka K."/>
            <person name="Martijn J."/>
            <person name="Lind A.E."/>
            <person name="van Eijk R."/>
            <person name="Schleper C."/>
            <person name="Guy L."/>
            <person name="Ettema T.J."/>
        </authorList>
    </citation>
    <scope>NUCLEOTIDE SEQUENCE</scope>
</reference>
<organism evidence="2">
    <name type="scientific">marine sediment metagenome</name>
    <dbReference type="NCBI Taxonomy" id="412755"/>
    <lineage>
        <taxon>unclassified sequences</taxon>
        <taxon>metagenomes</taxon>
        <taxon>ecological metagenomes</taxon>
    </lineage>
</organism>